<organism evidence="2 3">
    <name type="scientific">Galleria mellonella</name>
    <name type="common">Greater wax moth</name>
    <dbReference type="NCBI Taxonomy" id="7137"/>
    <lineage>
        <taxon>Eukaryota</taxon>
        <taxon>Metazoa</taxon>
        <taxon>Ecdysozoa</taxon>
        <taxon>Arthropoda</taxon>
        <taxon>Hexapoda</taxon>
        <taxon>Insecta</taxon>
        <taxon>Pterygota</taxon>
        <taxon>Neoptera</taxon>
        <taxon>Endopterygota</taxon>
        <taxon>Lepidoptera</taxon>
        <taxon>Glossata</taxon>
        <taxon>Ditrysia</taxon>
        <taxon>Pyraloidea</taxon>
        <taxon>Pyralidae</taxon>
        <taxon>Galleriinae</taxon>
        <taxon>Galleria</taxon>
    </lineage>
</organism>
<protein>
    <submittedName>
        <fullName evidence="3">Uncharacterized protein LOC113522949</fullName>
    </submittedName>
</protein>
<evidence type="ECO:0000256" key="1">
    <source>
        <dbReference type="SAM" id="MobiDB-lite"/>
    </source>
</evidence>
<gene>
    <name evidence="3" type="primary">LOC113522949</name>
</gene>
<dbReference type="InParanoid" id="A0A6J1X961"/>
<dbReference type="GeneID" id="113522949"/>
<reference evidence="3" key="1">
    <citation type="submission" date="2025-08" db="UniProtKB">
        <authorList>
            <consortium name="RefSeq"/>
        </authorList>
    </citation>
    <scope>IDENTIFICATION</scope>
    <source>
        <tissue evidence="3">Whole larvae</tissue>
    </source>
</reference>
<evidence type="ECO:0000313" key="3">
    <source>
        <dbReference type="RefSeq" id="XP_026764603.2"/>
    </source>
</evidence>
<name>A0A6J1X961_GALME</name>
<dbReference type="KEGG" id="gmw:113522949"/>
<dbReference type="RefSeq" id="XP_026764603.2">
    <property type="nucleotide sequence ID" value="XM_026908802.3"/>
</dbReference>
<dbReference type="Proteomes" id="UP001652740">
    <property type="component" value="Unplaced"/>
</dbReference>
<feature type="region of interest" description="Disordered" evidence="1">
    <location>
        <begin position="95"/>
        <end position="157"/>
    </location>
</feature>
<sequence length="157" mass="17527">MARAARIALDLALASSKALRPTLGHAWQYAKTEVAPPMTLGFFHGPRGKAMENSVSKFADEFIAGIESKINEMDAEKLRNVKEKNFAVKAVQETAKTAAKAKEDDRKREEEQKKKQAEKAAQEKAKKEKKLEPKAEKQSATIKEVEKKSEKKSNNKS</sequence>
<dbReference type="AlphaFoldDB" id="A0A6J1X961"/>
<proteinExistence type="predicted"/>
<feature type="compositionally biased region" description="Basic and acidic residues" evidence="1">
    <location>
        <begin position="100"/>
        <end position="157"/>
    </location>
</feature>
<accession>A0A6J1X961</accession>
<keyword evidence="2" id="KW-1185">Reference proteome</keyword>
<evidence type="ECO:0000313" key="2">
    <source>
        <dbReference type="Proteomes" id="UP001652740"/>
    </source>
</evidence>